<feature type="transmembrane region" description="Helical" evidence="13">
    <location>
        <begin position="75"/>
        <end position="96"/>
    </location>
</feature>
<comment type="cofactor">
    <cofactor evidence="1">
        <name>heme b</name>
        <dbReference type="ChEBI" id="CHEBI:60344"/>
    </cofactor>
</comment>
<evidence type="ECO:0000256" key="11">
    <source>
        <dbReference type="ARBA" id="ARBA00023136"/>
    </source>
</evidence>
<name>A0A6F8SYU7_9GAMM</name>
<evidence type="ECO:0000313" key="16">
    <source>
        <dbReference type="Proteomes" id="UP000503197"/>
    </source>
</evidence>
<sequence length="199" mass="22168">MSVHSGFILFGNTFNGNETRNTENPIMIHDSRERYGALTKLLHWSMALLVFWQLLKFGDRIFDGEHWVGQTLVPWHVSIGSLMLLLILVRLAWAAGQRHQRPQQDPAQALLVKAGHGALYLGLLLMPITGVMVMLGGGHGITAFGIELFAEGEEIAWAQALGQLHSPIAWILTVLIVGHIGMALIHHFVKRDDTLKRMV</sequence>
<proteinExistence type="inferred from homology"/>
<comment type="similarity">
    <text evidence="12">Belongs to the cytochrome b561 family.</text>
</comment>
<organism evidence="15 16">
    <name type="scientific">Vreelandella aquamarina</name>
    <dbReference type="NCBI Taxonomy" id="77097"/>
    <lineage>
        <taxon>Bacteria</taxon>
        <taxon>Pseudomonadati</taxon>
        <taxon>Pseudomonadota</taxon>
        <taxon>Gammaproteobacteria</taxon>
        <taxon>Oceanospirillales</taxon>
        <taxon>Halomonadaceae</taxon>
        <taxon>Vreelandella</taxon>
    </lineage>
</organism>
<keyword evidence="5" id="KW-0349">Heme</keyword>
<dbReference type="PANTHER" id="PTHR30529:SF1">
    <property type="entry name" value="CYTOCHROME B561 HOMOLOG 2"/>
    <property type="match status" value="1"/>
</dbReference>
<protein>
    <submittedName>
        <fullName evidence="15">Cytochrome b</fullName>
    </submittedName>
</protein>
<evidence type="ECO:0000256" key="12">
    <source>
        <dbReference type="ARBA" id="ARBA00037975"/>
    </source>
</evidence>
<dbReference type="RefSeq" id="WP_013786621.1">
    <property type="nucleotide sequence ID" value="NZ_AP022821.1"/>
</dbReference>
<evidence type="ECO:0000256" key="7">
    <source>
        <dbReference type="ARBA" id="ARBA00022723"/>
    </source>
</evidence>
<feature type="transmembrane region" description="Helical" evidence="13">
    <location>
        <begin position="117"/>
        <end position="135"/>
    </location>
</feature>
<evidence type="ECO:0000256" key="9">
    <source>
        <dbReference type="ARBA" id="ARBA00022989"/>
    </source>
</evidence>
<reference evidence="15 16" key="1">
    <citation type="submission" date="2020-02" db="EMBL/GenBank/DDBJ databases">
        <title>Complete Genome Sequence of Halomonas meridiana strain BAA-801, Isolated from Deep Sea Thermal Vent.</title>
        <authorList>
            <person name="Takahashi Y."/>
            <person name="Takahashi H."/>
            <person name="Galipon J."/>
            <person name="Arakawa K."/>
        </authorList>
    </citation>
    <scope>NUCLEOTIDE SEQUENCE [LARGE SCALE GENOMIC DNA]</scope>
    <source>
        <strain evidence="15 16">Slthf1</strain>
    </source>
</reference>
<evidence type="ECO:0000256" key="2">
    <source>
        <dbReference type="ARBA" id="ARBA00004651"/>
    </source>
</evidence>
<evidence type="ECO:0000256" key="5">
    <source>
        <dbReference type="ARBA" id="ARBA00022617"/>
    </source>
</evidence>
<evidence type="ECO:0000256" key="1">
    <source>
        <dbReference type="ARBA" id="ARBA00001970"/>
    </source>
</evidence>
<dbReference type="PANTHER" id="PTHR30529">
    <property type="entry name" value="CYTOCHROME B561"/>
    <property type="match status" value="1"/>
</dbReference>
<dbReference type="Proteomes" id="UP000503197">
    <property type="component" value="Chromosome"/>
</dbReference>
<keyword evidence="9 13" id="KW-1133">Transmembrane helix</keyword>
<feature type="domain" description="Cytochrome b561 bacterial/Ni-hydrogenase" evidence="14">
    <location>
        <begin position="34"/>
        <end position="199"/>
    </location>
</feature>
<evidence type="ECO:0000256" key="3">
    <source>
        <dbReference type="ARBA" id="ARBA00022448"/>
    </source>
</evidence>
<dbReference type="InterPro" id="IPR052168">
    <property type="entry name" value="Cytochrome_b561_oxidase"/>
</dbReference>
<dbReference type="GO" id="GO:0020037">
    <property type="term" value="F:heme binding"/>
    <property type="evidence" value="ECO:0007669"/>
    <property type="project" value="TreeGrafter"/>
</dbReference>
<evidence type="ECO:0000313" key="15">
    <source>
        <dbReference type="EMBL" id="BCA93614.1"/>
    </source>
</evidence>
<dbReference type="InterPro" id="IPR011577">
    <property type="entry name" value="Cyt_b561_bac/Ni-Hgenase"/>
</dbReference>
<keyword evidence="4" id="KW-1003">Cell membrane</keyword>
<keyword evidence="3" id="KW-0813">Transport</keyword>
<keyword evidence="10" id="KW-0408">Iron</keyword>
<evidence type="ECO:0000256" key="13">
    <source>
        <dbReference type="SAM" id="Phobius"/>
    </source>
</evidence>
<dbReference type="Pfam" id="PF01292">
    <property type="entry name" value="Ni_hydr_CYTB"/>
    <property type="match status" value="1"/>
</dbReference>
<dbReference type="Gene3D" id="1.20.950.20">
    <property type="entry name" value="Transmembrane di-heme cytochromes, Chain C"/>
    <property type="match status" value="1"/>
</dbReference>
<dbReference type="GO" id="GO:0009055">
    <property type="term" value="F:electron transfer activity"/>
    <property type="evidence" value="ECO:0007669"/>
    <property type="project" value="InterPro"/>
</dbReference>
<comment type="subcellular location">
    <subcellularLocation>
        <location evidence="2">Cell membrane</location>
        <topology evidence="2">Multi-pass membrane protein</topology>
    </subcellularLocation>
</comment>
<evidence type="ECO:0000256" key="10">
    <source>
        <dbReference type="ARBA" id="ARBA00023004"/>
    </source>
</evidence>
<evidence type="ECO:0000256" key="8">
    <source>
        <dbReference type="ARBA" id="ARBA00022982"/>
    </source>
</evidence>
<feature type="transmembrane region" description="Helical" evidence="13">
    <location>
        <begin position="168"/>
        <end position="189"/>
    </location>
</feature>
<evidence type="ECO:0000259" key="14">
    <source>
        <dbReference type="Pfam" id="PF01292"/>
    </source>
</evidence>
<keyword evidence="6 13" id="KW-0812">Transmembrane</keyword>
<dbReference type="GO" id="GO:0005886">
    <property type="term" value="C:plasma membrane"/>
    <property type="evidence" value="ECO:0007669"/>
    <property type="project" value="UniProtKB-SubCell"/>
</dbReference>
<keyword evidence="7" id="KW-0479">Metal-binding</keyword>
<gene>
    <name evidence="15" type="ORF">HMSLTHF_33890</name>
</gene>
<dbReference type="AlphaFoldDB" id="A0A6F8SYU7"/>
<accession>A0A6F8SYU7</accession>
<dbReference type="GO" id="GO:0022904">
    <property type="term" value="P:respiratory electron transport chain"/>
    <property type="evidence" value="ECO:0007669"/>
    <property type="project" value="InterPro"/>
</dbReference>
<dbReference type="EMBL" id="AP022821">
    <property type="protein sequence ID" value="BCA93614.1"/>
    <property type="molecule type" value="Genomic_DNA"/>
</dbReference>
<dbReference type="GO" id="GO:0046872">
    <property type="term" value="F:metal ion binding"/>
    <property type="evidence" value="ECO:0007669"/>
    <property type="project" value="UniProtKB-KW"/>
</dbReference>
<keyword evidence="11 13" id="KW-0472">Membrane</keyword>
<keyword evidence="8" id="KW-0249">Electron transport</keyword>
<dbReference type="InterPro" id="IPR016174">
    <property type="entry name" value="Di-haem_cyt_TM"/>
</dbReference>
<dbReference type="SUPFAM" id="SSF81342">
    <property type="entry name" value="Transmembrane di-heme cytochromes"/>
    <property type="match status" value="1"/>
</dbReference>
<evidence type="ECO:0000256" key="4">
    <source>
        <dbReference type="ARBA" id="ARBA00022475"/>
    </source>
</evidence>
<evidence type="ECO:0000256" key="6">
    <source>
        <dbReference type="ARBA" id="ARBA00022692"/>
    </source>
</evidence>